<dbReference type="RefSeq" id="WP_050146272.1">
    <property type="nucleotide sequence ID" value="NZ_CABHWQ010000021.1"/>
</dbReference>
<feature type="domain" description="ASCH" evidence="1">
    <location>
        <begin position="6"/>
        <end position="82"/>
    </location>
</feature>
<dbReference type="SMART" id="SM01022">
    <property type="entry name" value="ASCH"/>
    <property type="match status" value="1"/>
</dbReference>
<sequence>MKTHDLKIRPEFFAPVRQGVKTAEIRLNDRNFQVGDLLELNEWNAGHFTGAFALRKITHVADISEFKPGYVLLSMIPFEIAEVA</sequence>
<evidence type="ECO:0000313" key="3">
    <source>
        <dbReference type="Proteomes" id="UP001057860"/>
    </source>
</evidence>
<dbReference type="InterPro" id="IPR015947">
    <property type="entry name" value="PUA-like_sf"/>
</dbReference>
<dbReference type="GeneID" id="75142124"/>
<keyword evidence="3" id="KW-1185">Reference proteome</keyword>
<evidence type="ECO:0000259" key="1">
    <source>
        <dbReference type="SMART" id="SM01022"/>
    </source>
</evidence>
<dbReference type="Pfam" id="PF12961">
    <property type="entry name" value="DUF3850"/>
    <property type="match status" value="1"/>
</dbReference>
<protein>
    <submittedName>
        <fullName evidence="2">DUF3850 domain-containing protein</fullName>
    </submittedName>
</protein>
<dbReference type="EMBL" id="CP104006">
    <property type="protein sequence ID" value="UWM44707.1"/>
    <property type="molecule type" value="Genomic_DNA"/>
</dbReference>
<dbReference type="InterPro" id="IPR039440">
    <property type="entry name" value="DUF3850"/>
</dbReference>
<name>A0ABY5UML7_9GAMM</name>
<accession>A0ABY5UML7</accession>
<gene>
    <name evidence="2" type="ORF">N0H69_18955</name>
</gene>
<evidence type="ECO:0000313" key="2">
    <source>
        <dbReference type="EMBL" id="UWM44707.1"/>
    </source>
</evidence>
<organism evidence="2 3">
    <name type="scientific">Yersinia alsatica</name>
    <dbReference type="NCBI Taxonomy" id="2890317"/>
    <lineage>
        <taxon>Bacteria</taxon>
        <taxon>Pseudomonadati</taxon>
        <taxon>Pseudomonadota</taxon>
        <taxon>Gammaproteobacteria</taxon>
        <taxon>Enterobacterales</taxon>
        <taxon>Yersiniaceae</taxon>
        <taxon>Yersinia</taxon>
    </lineage>
</organism>
<proteinExistence type="predicted"/>
<dbReference type="Gene3D" id="2.30.130.30">
    <property type="entry name" value="Hypothetical protein"/>
    <property type="match status" value="1"/>
</dbReference>
<dbReference type="SUPFAM" id="SSF88697">
    <property type="entry name" value="PUA domain-like"/>
    <property type="match status" value="1"/>
</dbReference>
<dbReference type="InterPro" id="IPR007374">
    <property type="entry name" value="ASCH_domain"/>
</dbReference>
<reference evidence="2" key="1">
    <citation type="submission" date="2022-08" db="EMBL/GenBank/DDBJ databases">
        <authorList>
            <person name="Bogun A."/>
            <person name="Kislichkina A."/>
            <person name="Solomentsev V."/>
            <person name="Skryabin Y."/>
            <person name="Sizova A."/>
            <person name="Platonov M."/>
            <person name="Dentovskaya S."/>
        </authorList>
    </citation>
    <scope>NUCLEOTIDE SEQUENCE</scope>
    <source>
        <strain evidence="2">SCPM-O-B-7604</strain>
    </source>
</reference>
<dbReference type="Proteomes" id="UP001057860">
    <property type="component" value="Chromosome"/>
</dbReference>